<dbReference type="EMBL" id="FAXN01000039">
    <property type="protein sequence ID" value="CUV65552.1"/>
    <property type="molecule type" value="Genomic_DNA"/>
</dbReference>
<dbReference type="InterPro" id="IPR036390">
    <property type="entry name" value="WH_DNA-bd_sf"/>
</dbReference>
<dbReference type="InterPro" id="IPR036388">
    <property type="entry name" value="WH-like_DNA-bd_sf"/>
</dbReference>
<dbReference type="InterPro" id="IPR011991">
    <property type="entry name" value="ArsR-like_HTH"/>
</dbReference>
<reference evidence="2" key="1">
    <citation type="submission" date="2015-11" db="EMBL/GenBank/DDBJ databases">
        <authorList>
            <person name="Zhang Y."/>
            <person name="Guo Z."/>
        </authorList>
    </citation>
    <scope>NUCLEOTIDE SEQUENCE</scope>
    <source>
        <strain evidence="2">BN30871</strain>
    </source>
</reference>
<dbReference type="AlphaFoldDB" id="A0A0S4XML9"/>
<sequence>MMFDPILHQPLRTRIVSIISGNEEGVSFTQLLEATGASNGNLSSHLRTLEESGYIEVRKFFEGRRPKSIYLITPKGLDAFLKYLDALHGFLQTHPLKK</sequence>
<name>A0A0S4XML9_9BACT</name>
<dbReference type="InterPro" id="IPR027395">
    <property type="entry name" value="WH_DNA-bd_dom"/>
</dbReference>
<organism evidence="2">
    <name type="scientific">Sulfurovum sp. enrichment culture clone C5</name>
    <dbReference type="NCBI Taxonomy" id="497650"/>
    <lineage>
        <taxon>Bacteria</taxon>
        <taxon>Pseudomonadati</taxon>
        <taxon>Campylobacterota</taxon>
        <taxon>Epsilonproteobacteria</taxon>
        <taxon>Campylobacterales</taxon>
        <taxon>Sulfurovaceae</taxon>
        <taxon>Sulfurovum</taxon>
        <taxon>environmental samples</taxon>
    </lineage>
</organism>
<evidence type="ECO:0000259" key="1">
    <source>
        <dbReference type="SMART" id="SM00418"/>
    </source>
</evidence>
<dbReference type="Gene3D" id="1.10.10.10">
    <property type="entry name" value="Winged helix-like DNA-binding domain superfamily/Winged helix DNA-binding domain"/>
    <property type="match status" value="1"/>
</dbReference>
<accession>A0A0S4XML9</accession>
<dbReference type="GO" id="GO:0003700">
    <property type="term" value="F:DNA-binding transcription factor activity"/>
    <property type="evidence" value="ECO:0007669"/>
    <property type="project" value="InterPro"/>
</dbReference>
<dbReference type="PANTHER" id="PTHR37318">
    <property type="entry name" value="BSL7504 PROTEIN"/>
    <property type="match status" value="1"/>
</dbReference>
<dbReference type="PANTHER" id="PTHR37318:SF1">
    <property type="entry name" value="BSL7504 PROTEIN"/>
    <property type="match status" value="1"/>
</dbReference>
<proteinExistence type="predicted"/>
<dbReference type="CDD" id="cd00090">
    <property type="entry name" value="HTH_ARSR"/>
    <property type="match status" value="1"/>
</dbReference>
<protein>
    <submittedName>
        <fullName evidence="2">Transcriptional regulators, marR/emrR family</fullName>
    </submittedName>
</protein>
<dbReference type="InterPro" id="IPR001845">
    <property type="entry name" value="HTH_ArsR_DNA-bd_dom"/>
</dbReference>
<dbReference type="SMART" id="SM00418">
    <property type="entry name" value="HTH_ARSR"/>
    <property type="match status" value="1"/>
</dbReference>
<gene>
    <name evidence="2" type="primary">marR</name>
    <name evidence="2" type="ORF">BN3087_390003</name>
</gene>
<feature type="domain" description="HTH arsR-type" evidence="1">
    <location>
        <begin position="1"/>
        <end position="85"/>
    </location>
</feature>
<dbReference type="Pfam" id="PF13601">
    <property type="entry name" value="HTH_34"/>
    <property type="match status" value="1"/>
</dbReference>
<evidence type="ECO:0000313" key="2">
    <source>
        <dbReference type="EMBL" id="CUV65552.1"/>
    </source>
</evidence>
<dbReference type="SUPFAM" id="SSF46785">
    <property type="entry name" value="Winged helix' DNA-binding domain"/>
    <property type="match status" value="1"/>
</dbReference>